<name>A0A423WRL0_9PEZI</name>
<dbReference type="AlphaFoldDB" id="A0A423WRL0"/>
<comment type="caution">
    <text evidence="3">The sequence shown here is derived from an EMBL/GenBank/DDBJ whole genome shotgun (WGS) entry which is preliminary data.</text>
</comment>
<protein>
    <recommendedName>
        <fullName evidence="2">Hemerythrin-like domain-containing protein</fullName>
    </recommendedName>
</protein>
<dbReference type="PANTHER" id="PTHR35585:SF1">
    <property type="entry name" value="HHE DOMAIN PROTEIN (AFU_ORTHOLOGUE AFUA_4G00730)"/>
    <property type="match status" value="1"/>
</dbReference>
<keyword evidence="4" id="KW-1185">Reference proteome</keyword>
<evidence type="ECO:0000259" key="2">
    <source>
        <dbReference type="Pfam" id="PF01814"/>
    </source>
</evidence>
<dbReference type="EMBL" id="LKEA01000011">
    <property type="protein sequence ID" value="ROW06165.1"/>
    <property type="molecule type" value="Genomic_DNA"/>
</dbReference>
<dbReference type="Gene3D" id="1.20.120.520">
    <property type="entry name" value="nmb1532 protein domain like"/>
    <property type="match status" value="1"/>
</dbReference>
<proteinExistence type="predicted"/>
<evidence type="ECO:0000313" key="4">
    <source>
        <dbReference type="Proteomes" id="UP000283895"/>
    </source>
</evidence>
<reference evidence="3 4" key="1">
    <citation type="submission" date="2015-09" db="EMBL/GenBank/DDBJ databases">
        <title>Host preference determinants of Valsa canker pathogens revealed by comparative genomics.</title>
        <authorList>
            <person name="Yin Z."/>
            <person name="Huang L."/>
        </authorList>
    </citation>
    <scope>NUCLEOTIDE SEQUENCE [LARGE SCALE GENOMIC DNA]</scope>
    <source>
        <strain evidence="3 4">03-1</strain>
    </source>
</reference>
<sequence length="228" mass="24891">MSTPTSSPDRERVGVRYVSDAVKRDHRTLEKLYTTLGGGGGGDSPPPDPELQRELQQRLCWELARHLVAMNLFIFPGTTRRASQGNQNAKDRQADLARLRERMLDFRAVRVSPDPSSADGDVDVNGDGGEGGGEDEFRGALSRLREDLARHIRDVERTDMVAIEKMLSGEESERLASDFGATVFFIPPEVRGGPEGGEGVRAPFGSIDELLDASAGELLGVLEGFPRE</sequence>
<dbReference type="PANTHER" id="PTHR35585">
    <property type="entry name" value="HHE DOMAIN PROTEIN (AFU_ORTHOLOGUE AFUA_4G00730)"/>
    <property type="match status" value="1"/>
</dbReference>
<feature type="domain" description="Hemerythrin-like" evidence="2">
    <location>
        <begin position="20"/>
        <end position="157"/>
    </location>
</feature>
<gene>
    <name evidence="3" type="ORF">VMCG_04495</name>
</gene>
<organism evidence="3 4">
    <name type="scientific">Cytospora schulzeri</name>
    <dbReference type="NCBI Taxonomy" id="448051"/>
    <lineage>
        <taxon>Eukaryota</taxon>
        <taxon>Fungi</taxon>
        <taxon>Dikarya</taxon>
        <taxon>Ascomycota</taxon>
        <taxon>Pezizomycotina</taxon>
        <taxon>Sordariomycetes</taxon>
        <taxon>Sordariomycetidae</taxon>
        <taxon>Diaporthales</taxon>
        <taxon>Cytosporaceae</taxon>
        <taxon>Cytospora</taxon>
    </lineage>
</organism>
<dbReference type="STRING" id="356882.A0A423WRL0"/>
<evidence type="ECO:0000256" key="1">
    <source>
        <dbReference type="SAM" id="MobiDB-lite"/>
    </source>
</evidence>
<feature type="region of interest" description="Disordered" evidence="1">
    <location>
        <begin position="111"/>
        <end position="137"/>
    </location>
</feature>
<feature type="region of interest" description="Disordered" evidence="1">
    <location>
        <begin position="33"/>
        <end position="53"/>
    </location>
</feature>
<dbReference type="Proteomes" id="UP000283895">
    <property type="component" value="Unassembled WGS sequence"/>
</dbReference>
<accession>A0A423WRL0</accession>
<evidence type="ECO:0000313" key="3">
    <source>
        <dbReference type="EMBL" id="ROW06165.1"/>
    </source>
</evidence>
<dbReference type="Pfam" id="PF01814">
    <property type="entry name" value="Hemerythrin"/>
    <property type="match status" value="1"/>
</dbReference>
<dbReference type="InterPro" id="IPR012312">
    <property type="entry name" value="Hemerythrin-like"/>
</dbReference>
<dbReference type="OrthoDB" id="9983919at2759"/>